<dbReference type="Proteomes" id="UP000224854">
    <property type="component" value="Unassembled WGS sequence"/>
</dbReference>
<gene>
    <name evidence="2" type="ORF">CDD82_304</name>
</gene>
<reference evidence="2 3" key="1">
    <citation type="submission" date="2017-06" db="EMBL/GenBank/DDBJ databases">
        <title>Ant-infecting Ophiocordyceps genomes reveal a high diversity of potential behavioral manipulation genes and a possible major role for enterotoxins.</title>
        <authorList>
            <person name="De Bekker C."/>
            <person name="Evans H.C."/>
            <person name="Brachmann A."/>
            <person name="Hughes D.P."/>
        </authorList>
    </citation>
    <scope>NUCLEOTIDE SEQUENCE [LARGE SCALE GENOMIC DNA]</scope>
    <source>
        <strain evidence="2 3">1348a</strain>
    </source>
</reference>
<sequence>MKPTVALASLLAIGAGAVPTTEEQECTKVGNPCWKLERAIKAFVQAATPGPDGLRNITDTDQAALIQLGQVISQSTSNPQTFLQKLGLDSGDKQMAEKREALPSQRKCWDRAGFFCWKARRAMEQAQVEQEKQIETRSPRSCWDRMGFFCWMVKRDGEHVEQAKPEQRLLRRET</sequence>
<keyword evidence="3" id="KW-1185">Reference proteome</keyword>
<keyword evidence="1" id="KW-0732">Signal</keyword>
<dbReference type="EMBL" id="NJEU01001067">
    <property type="protein sequence ID" value="PHH68744.1"/>
    <property type="molecule type" value="Genomic_DNA"/>
</dbReference>
<evidence type="ECO:0000256" key="1">
    <source>
        <dbReference type="SAM" id="SignalP"/>
    </source>
</evidence>
<feature type="chain" id="PRO_5012225834" evidence="1">
    <location>
        <begin position="18"/>
        <end position="174"/>
    </location>
</feature>
<feature type="signal peptide" evidence="1">
    <location>
        <begin position="1"/>
        <end position="17"/>
    </location>
</feature>
<organism evidence="2 3">
    <name type="scientific">Ophiocordyceps australis</name>
    <dbReference type="NCBI Taxonomy" id="1399860"/>
    <lineage>
        <taxon>Eukaryota</taxon>
        <taxon>Fungi</taxon>
        <taxon>Dikarya</taxon>
        <taxon>Ascomycota</taxon>
        <taxon>Pezizomycotina</taxon>
        <taxon>Sordariomycetes</taxon>
        <taxon>Hypocreomycetidae</taxon>
        <taxon>Hypocreales</taxon>
        <taxon>Ophiocordycipitaceae</taxon>
        <taxon>Ophiocordyceps</taxon>
    </lineage>
</organism>
<dbReference type="OrthoDB" id="3641074at2759"/>
<name>A0A2C5YNZ9_9HYPO</name>
<accession>A0A2C5YNZ9</accession>
<proteinExistence type="predicted"/>
<protein>
    <submittedName>
        <fullName evidence="2">Uncharacterized protein</fullName>
    </submittedName>
</protein>
<evidence type="ECO:0000313" key="3">
    <source>
        <dbReference type="Proteomes" id="UP000224854"/>
    </source>
</evidence>
<evidence type="ECO:0000313" key="2">
    <source>
        <dbReference type="EMBL" id="PHH68744.1"/>
    </source>
</evidence>
<comment type="caution">
    <text evidence="2">The sequence shown here is derived from an EMBL/GenBank/DDBJ whole genome shotgun (WGS) entry which is preliminary data.</text>
</comment>
<dbReference type="AlphaFoldDB" id="A0A2C5YNZ9"/>